<organism evidence="1 2">
    <name type="scientific">Steinernema carpocapsae</name>
    <name type="common">Entomopathogenic nematode</name>
    <dbReference type="NCBI Taxonomy" id="34508"/>
    <lineage>
        <taxon>Eukaryota</taxon>
        <taxon>Metazoa</taxon>
        <taxon>Ecdysozoa</taxon>
        <taxon>Nematoda</taxon>
        <taxon>Chromadorea</taxon>
        <taxon>Rhabditida</taxon>
        <taxon>Tylenchina</taxon>
        <taxon>Panagrolaimomorpha</taxon>
        <taxon>Strongyloidoidea</taxon>
        <taxon>Steinernematidae</taxon>
        <taxon>Steinernema</taxon>
    </lineage>
</organism>
<dbReference type="Proteomes" id="UP000298663">
    <property type="component" value="Unassembled WGS sequence"/>
</dbReference>
<gene>
    <name evidence="1" type="ORF">L596_016624</name>
</gene>
<protein>
    <submittedName>
        <fullName evidence="1">Uncharacterized protein</fullName>
    </submittedName>
</protein>
<comment type="caution">
    <text evidence="1">The sequence shown here is derived from an EMBL/GenBank/DDBJ whole genome shotgun (WGS) entry which is preliminary data.</text>
</comment>
<accession>A0A4U5NIH5</accession>
<sequence>MRVSITSCLAHFGHEIDVEHLPLLDDLKTEIANLLRAGFSDMEIVEKLRTENDRAFYVKRYAVKNVLARMNKDGGVLEEPVDTSEVEMEARRARMLVLVALCKQYSMPQIQSGYRT</sequence>
<evidence type="ECO:0000313" key="1">
    <source>
        <dbReference type="EMBL" id="TKR82957.1"/>
    </source>
</evidence>
<dbReference type="AlphaFoldDB" id="A0A4U5NIH5"/>
<dbReference type="EMBL" id="AZBU02000004">
    <property type="protein sequence ID" value="TKR82957.1"/>
    <property type="molecule type" value="Genomic_DNA"/>
</dbReference>
<reference evidence="1 2" key="1">
    <citation type="journal article" date="2015" name="Genome Biol.">
        <title>Comparative genomics of Steinernema reveals deeply conserved gene regulatory networks.</title>
        <authorList>
            <person name="Dillman A.R."/>
            <person name="Macchietto M."/>
            <person name="Porter C.F."/>
            <person name="Rogers A."/>
            <person name="Williams B."/>
            <person name="Antoshechkin I."/>
            <person name="Lee M.M."/>
            <person name="Goodwin Z."/>
            <person name="Lu X."/>
            <person name="Lewis E.E."/>
            <person name="Goodrich-Blair H."/>
            <person name="Stock S.P."/>
            <person name="Adams B.J."/>
            <person name="Sternberg P.W."/>
            <person name="Mortazavi A."/>
        </authorList>
    </citation>
    <scope>NUCLEOTIDE SEQUENCE [LARGE SCALE GENOMIC DNA]</scope>
    <source>
        <strain evidence="1 2">ALL</strain>
    </source>
</reference>
<reference evidence="1 2" key="2">
    <citation type="journal article" date="2019" name="G3 (Bethesda)">
        <title>Hybrid Assembly of the Genome of the Entomopathogenic Nematode Steinernema carpocapsae Identifies the X-Chromosome.</title>
        <authorList>
            <person name="Serra L."/>
            <person name="Macchietto M."/>
            <person name="Macias-Munoz A."/>
            <person name="McGill C.J."/>
            <person name="Rodriguez I.M."/>
            <person name="Rodriguez B."/>
            <person name="Murad R."/>
            <person name="Mortazavi A."/>
        </authorList>
    </citation>
    <scope>NUCLEOTIDE SEQUENCE [LARGE SCALE GENOMIC DNA]</scope>
    <source>
        <strain evidence="1 2">ALL</strain>
    </source>
</reference>
<proteinExistence type="predicted"/>
<name>A0A4U5NIH5_STECR</name>
<evidence type="ECO:0000313" key="2">
    <source>
        <dbReference type="Proteomes" id="UP000298663"/>
    </source>
</evidence>
<keyword evidence="2" id="KW-1185">Reference proteome</keyword>
<dbReference type="OrthoDB" id="5874636at2759"/>